<dbReference type="Gene3D" id="3.20.20.70">
    <property type="entry name" value="Aldolase class I"/>
    <property type="match status" value="1"/>
</dbReference>
<evidence type="ECO:0000256" key="15">
    <source>
        <dbReference type="PIRSR" id="PIRSR001365-2"/>
    </source>
</evidence>
<name>E7G426_9HELI</name>
<keyword evidence="7 12" id="KW-0220">Diaminopimelate biosynthesis</keyword>
<accession>E7G426</accession>
<dbReference type="CDD" id="cd00950">
    <property type="entry name" value="DHDPS"/>
    <property type="match status" value="1"/>
</dbReference>
<feature type="site" description="Part of a proton relay during catalysis" evidence="12 16">
    <location>
        <position position="64"/>
    </location>
</feature>
<feature type="site" description="L-lysine inhibitor binding" evidence="16">
    <location>
        <position position="127"/>
    </location>
</feature>
<evidence type="ECO:0000256" key="7">
    <source>
        <dbReference type="ARBA" id="ARBA00022915"/>
    </source>
</evidence>
<evidence type="ECO:0000256" key="9">
    <source>
        <dbReference type="ARBA" id="ARBA00023239"/>
    </source>
</evidence>
<dbReference type="PANTHER" id="PTHR12128">
    <property type="entry name" value="DIHYDRODIPICOLINATE SYNTHASE"/>
    <property type="match status" value="1"/>
</dbReference>
<comment type="catalytic activity">
    <reaction evidence="11 12">
        <text>L-aspartate 4-semialdehyde + pyruvate = (2S,4S)-4-hydroxy-2,3,4,5-tetrahydrodipicolinate + H2O + H(+)</text>
        <dbReference type="Rhea" id="RHEA:34171"/>
        <dbReference type="ChEBI" id="CHEBI:15361"/>
        <dbReference type="ChEBI" id="CHEBI:15377"/>
        <dbReference type="ChEBI" id="CHEBI:15378"/>
        <dbReference type="ChEBI" id="CHEBI:67139"/>
        <dbReference type="ChEBI" id="CHEBI:537519"/>
        <dbReference type="EC" id="4.3.3.7"/>
    </reaction>
</comment>
<dbReference type="InterPro" id="IPR002220">
    <property type="entry name" value="DapA-like"/>
</dbReference>
<dbReference type="InterPro" id="IPR013785">
    <property type="entry name" value="Aldolase_TIM"/>
</dbReference>
<keyword evidence="6 12" id="KW-0028">Amino-acid biosynthesis</keyword>
<evidence type="ECO:0000313" key="18">
    <source>
        <dbReference type="Proteomes" id="UP000054093"/>
    </source>
</evidence>
<evidence type="ECO:0000256" key="4">
    <source>
        <dbReference type="ARBA" id="ARBA00012086"/>
    </source>
</evidence>
<comment type="pathway">
    <text evidence="2 12">Amino-acid biosynthesis; L-lysine biosynthesis via DAP pathway; (S)-tetrahydrodipicolinate from L-aspartate: step 3/4.</text>
</comment>
<dbReference type="GO" id="GO:0005829">
    <property type="term" value="C:cytosol"/>
    <property type="evidence" value="ECO:0007669"/>
    <property type="project" value="TreeGrafter"/>
</dbReference>
<evidence type="ECO:0000256" key="13">
    <source>
        <dbReference type="PIRNR" id="PIRNR001365"/>
    </source>
</evidence>
<gene>
    <name evidence="12 17" type="primary">dapA</name>
    <name evidence="17" type="ORF">HSUHS5_0719</name>
</gene>
<keyword evidence="9 12" id="KW-0456">Lyase</keyword>
<comment type="function">
    <text evidence="1 12">Catalyzes the condensation of (S)-aspartate-beta-semialdehyde [(S)-ASA] and pyruvate to 4-hydroxy-tetrahydrodipicolinate (HTPA).</text>
</comment>
<evidence type="ECO:0000256" key="8">
    <source>
        <dbReference type="ARBA" id="ARBA00023154"/>
    </source>
</evidence>
<dbReference type="AlphaFoldDB" id="E7G426"/>
<evidence type="ECO:0000256" key="1">
    <source>
        <dbReference type="ARBA" id="ARBA00003294"/>
    </source>
</evidence>
<dbReference type="SMART" id="SM01130">
    <property type="entry name" value="DHDPS"/>
    <property type="match status" value="1"/>
</dbReference>
<feature type="site" description="L-lysine inhibitor binding" evidence="16">
    <location>
        <position position="105"/>
    </location>
</feature>
<evidence type="ECO:0000256" key="14">
    <source>
        <dbReference type="PIRSR" id="PIRSR001365-1"/>
    </source>
</evidence>
<dbReference type="GO" id="GO:0019877">
    <property type="term" value="P:diaminopimelate biosynthetic process"/>
    <property type="evidence" value="ECO:0007669"/>
    <property type="project" value="UniProtKB-UniRule"/>
</dbReference>
<feature type="site" description="L-lysine inhibitor binding" evidence="16">
    <location>
        <position position="101"/>
    </location>
</feature>
<sequence length="314" mass="34409">MCGWPTPILAMKPTASLHSNLKMHALSALITPFKPNLEVDEEVYAYLIERQIRLGMDACVPVGTTGESATLTHQEHMRCIEIAINVCKPLGAKVLAGVGSNATSESLLLAQFAQKAGADGILCVTPYYNRPTQQGLFEHYKTIANCVEIPVILYDVPARTGVQIGVETATRLFKEVKNIAGIKEASGAVQRLVDFEHEAQGLAIYSGEDKLNYLVMAGGGVGVISVTGNLLPDKIATQIKASLKQDFKTARAIQNELYNLNQVLFCESNPIPIKTAMYLAGLIKHLTYRLPLVPPTKENFKRIENTLERYKVLK</sequence>
<organism evidence="17 18">
    <name type="scientific">Helicobacter suis HS5</name>
    <dbReference type="NCBI Taxonomy" id="710394"/>
    <lineage>
        <taxon>Bacteria</taxon>
        <taxon>Pseudomonadati</taxon>
        <taxon>Campylobacterota</taxon>
        <taxon>Epsilonproteobacteria</taxon>
        <taxon>Campylobacterales</taxon>
        <taxon>Helicobacteraceae</taxon>
        <taxon>Helicobacter</taxon>
    </lineage>
</organism>
<dbReference type="GO" id="GO:0009089">
    <property type="term" value="P:lysine biosynthetic process via diaminopimelate"/>
    <property type="evidence" value="ECO:0007669"/>
    <property type="project" value="UniProtKB-UniRule"/>
</dbReference>
<evidence type="ECO:0000256" key="3">
    <source>
        <dbReference type="ARBA" id="ARBA00007592"/>
    </source>
</evidence>
<dbReference type="InterPro" id="IPR005263">
    <property type="entry name" value="DapA"/>
</dbReference>
<feature type="active site" description="Schiff-base intermediate with substrate" evidence="12 14">
    <location>
        <position position="183"/>
    </location>
</feature>
<comment type="subcellular location">
    <subcellularLocation>
        <location evidence="12">Cytoplasm</location>
    </subcellularLocation>
</comment>
<dbReference type="EMBL" id="ADHO01000119">
    <property type="protein sequence ID" value="EFX41879.1"/>
    <property type="molecule type" value="Genomic_DNA"/>
</dbReference>
<reference evidence="17 18" key="1">
    <citation type="journal article" date="2011" name="Vet. Res.">
        <title>Genome sequence of Helicobacter suis supports its role in gastric pathology.</title>
        <authorList>
            <person name="Vermoote M."/>
            <person name="Vandekerckhove T.T."/>
            <person name="Flahou B."/>
            <person name="Pasmans F."/>
            <person name="Smet A."/>
            <person name="De Groote D."/>
            <person name="Van Criekinge W."/>
            <person name="Ducatelle R."/>
            <person name="Haesebrouck F."/>
        </authorList>
    </citation>
    <scope>NUCLEOTIDE SEQUENCE [LARGE SCALE GENOMIC DNA]</scope>
    <source>
        <strain evidence="17 18">HS5</strain>
    </source>
</reference>
<dbReference type="PRINTS" id="PR00146">
    <property type="entry name" value="DHPICSNTHASE"/>
</dbReference>
<evidence type="ECO:0000256" key="5">
    <source>
        <dbReference type="ARBA" id="ARBA00022490"/>
    </source>
</evidence>
<feature type="binding site" evidence="12 15">
    <location>
        <position position="65"/>
    </location>
    <ligand>
        <name>pyruvate</name>
        <dbReference type="ChEBI" id="CHEBI:15361"/>
    </ligand>
</feature>
<feature type="site" description="L-lysine inhibitor binding; via carbonyl oxygen" evidence="16">
    <location>
        <position position="69"/>
    </location>
</feature>
<feature type="active site" description="Proton donor/acceptor" evidence="12 14">
    <location>
        <position position="154"/>
    </location>
</feature>
<protein>
    <recommendedName>
        <fullName evidence="4 12">4-hydroxy-tetrahydrodipicolinate synthase</fullName>
        <shortName evidence="12">HTPA synthase</shortName>
        <ecNumber evidence="4 12">4.3.3.7</ecNumber>
    </recommendedName>
</protein>
<dbReference type="NCBIfam" id="TIGR00674">
    <property type="entry name" value="dapA"/>
    <property type="match status" value="1"/>
</dbReference>
<dbReference type="EC" id="4.3.3.7" evidence="4 12"/>
<comment type="caution">
    <text evidence="17">The sequence shown here is derived from an EMBL/GenBank/DDBJ whole genome shotgun (WGS) entry which is preliminary data.</text>
</comment>
<evidence type="ECO:0000256" key="16">
    <source>
        <dbReference type="PIRSR" id="PIRSR001365-3"/>
    </source>
</evidence>
<dbReference type="Pfam" id="PF00701">
    <property type="entry name" value="DHDPS"/>
    <property type="match status" value="1"/>
</dbReference>
<evidence type="ECO:0000256" key="11">
    <source>
        <dbReference type="ARBA" id="ARBA00047836"/>
    </source>
</evidence>
<feature type="binding site" evidence="12 15">
    <location>
        <position position="224"/>
    </location>
    <ligand>
        <name>pyruvate</name>
        <dbReference type="ChEBI" id="CHEBI:15361"/>
    </ligand>
</feature>
<dbReference type="Proteomes" id="UP000054093">
    <property type="component" value="Unassembled WGS sequence"/>
</dbReference>
<comment type="caution">
    <text evidence="12">Was originally thought to be a dihydrodipicolinate synthase (DHDPS), catalyzing the condensation of (S)-aspartate-beta-semialdehyde [(S)-ASA] and pyruvate to dihydrodipicolinate (DHDP). However, it was shown in E.coli that the product of the enzymatic reaction is not dihydrodipicolinate but in fact (4S)-4-hydroxy-2,3,4,5-tetrahydro-(2S)-dipicolinic acid (HTPA), and that the consecutive dehydration reaction leading to DHDP is not spontaneous but catalyzed by DapB.</text>
</comment>
<feature type="site" description="Part of a proton relay during catalysis" evidence="12 16">
    <location>
        <position position="128"/>
    </location>
</feature>
<dbReference type="SUPFAM" id="SSF51569">
    <property type="entry name" value="Aldolase"/>
    <property type="match status" value="1"/>
</dbReference>
<dbReference type="HAMAP" id="MF_00418">
    <property type="entry name" value="DapA"/>
    <property type="match status" value="1"/>
</dbReference>
<keyword evidence="8 12" id="KW-0457">Lysine biosynthesis</keyword>
<evidence type="ECO:0000256" key="10">
    <source>
        <dbReference type="ARBA" id="ARBA00023270"/>
    </source>
</evidence>
<proteinExistence type="inferred from homology"/>
<keyword evidence="5 12" id="KW-0963">Cytoplasm</keyword>
<dbReference type="PROSITE" id="PS00666">
    <property type="entry name" value="DHDPS_2"/>
    <property type="match status" value="1"/>
</dbReference>
<dbReference type="PANTHER" id="PTHR12128:SF66">
    <property type="entry name" value="4-HYDROXY-2-OXOGLUTARATE ALDOLASE, MITOCHONDRIAL"/>
    <property type="match status" value="1"/>
</dbReference>
<dbReference type="UniPathway" id="UPA00034">
    <property type="reaction ID" value="UER00017"/>
</dbReference>
<comment type="similarity">
    <text evidence="3 12 13">Belongs to the DapA family.</text>
</comment>
<evidence type="ECO:0000256" key="12">
    <source>
        <dbReference type="HAMAP-Rule" id="MF_00418"/>
    </source>
</evidence>
<comment type="subunit">
    <text evidence="12">Homotetramer; dimer of dimers.</text>
</comment>
<evidence type="ECO:0000313" key="17">
    <source>
        <dbReference type="EMBL" id="EFX41879.1"/>
    </source>
</evidence>
<evidence type="ECO:0000256" key="2">
    <source>
        <dbReference type="ARBA" id="ARBA00005120"/>
    </source>
</evidence>
<dbReference type="InterPro" id="IPR020625">
    <property type="entry name" value="Schiff_base-form_aldolases_AS"/>
</dbReference>
<keyword evidence="10 12" id="KW-0704">Schiff base</keyword>
<dbReference type="GO" id="GO:0008840">
    <property type="term" value="F:4-hydroxy-tetrahydrodipicolinate synthase activity"/>
    <property type="evidence" value="ECO:0007669"/>
    <property type="project" value="UniProtKB-UniRule"/>
</dbReference>
<dbReference type="PIRSF" id="PIRSF001365">
    <property type="entry name" value="DHDPS"/>
    <property type="match status" value="1"/>
</dbReference>
<evidence type="ECO:0000256" key="6">
    <source>
        <dbReference type="ARBA" id="ARBA00022605"/>
    </source>
</evidence>